<feature type="compositionally biased region" description="Basic residues" evidence="2">
    <location>
        <begin position="30"/>
        <end position="45"/>
    </location>
</feature>
<protein>
    <submittedName>
        <fullName evidence="3">Uncharacterized protein</fullName>
    </submittedName>
</protein>
<reference evidence="3" key="1">
    <citation type="submission" date="2022-07" db="EMBL/GenBank/DDBJ databases">
        <title>Evaluation of T. orientalis genome assembly methods using nanopore sequencing and analysis of variation between genomes.</title>
        <authorList>
            <person name="Yam J."/>
            <person name="Micallef M.L."/>
            <person name="Liu M."/>
            <person name="Djordjevic S.P."/>
            <person name="Bogema D.R."/>
            <person name="Jenkins C."/>
        </authorList>
    </citation>
    <scope>NUCLEOTIDE SEQUENCE</scope>
    <source>
        <strain evidence="3">Fish Creek</strain>
    </source>
</reference>
<feature type="coiled-coil region" evidence="1">
    <location>
        <begin position="160"/>
        <end position="225"/>
    </location>
</feature>
<organism evidence="3 4">
    <name type="scientific">Theileria orientalis</name>
    <dbReference type="NCBI Taxonomy" id="68886"/>
    <lineage>
        <taxon>Eukaryota</taxon>
        <taxon>Sar</taxon>
        <taxon>Alveolata</taxon>
        <taxon>Apicomplexa</taxon>
        <taxon>Aconoidasida</taxon>
        <taxon>Piroplasmida</taxon>
        <taxon>Theileriidae</taxon>
        <taxon>Theileria</taxon>
    </lineage>
</organism>
<evidence type="ECO:0000313" key="3">
    <source>
        <dbReference type="EMBL" id="UKJ88382.2"/>
    </source>
</evidence>
<dbReference type="EMBL" id="CP056065">
    <property type="protein sequence ID" value="UKJ88382.2"/>
    <property type="molecule type" value="Genomic_DNA"/>
</dbReference>
<dbReference type="Proteomes" id="UP000244803">
    <property type="component" value="Chromosome 1"/>
</dbReference>
<evidence type="ECO:0000256" key="2">
    <source>
        <dbReference type="SAM" id="MobiDB-lite"/>
    </source>
</evidence>
<name>A0A976M4S4_THEOR</name>
<dbReference type="AlphaFoldDB" id="A0A976M4S4"/>
<evidence type="ECO:0000256" key="1">
    <source>
        <dbReference type="SAM" id="Coils"/>
    </source>
</evidence>
<feature type="region of interest" description="Disordered" evidence="2">
    <location>
        <begin position="1"/>
        <end position="106"/>
    </location>
</feature>
<evidence type="ECO:0000313" key="4">
    <source>
        <dbReference type="Proteomes" id="UP000244803"/>
    </source>
</evidence>
<proteinExistence type="predicted"/>
<dbReference type="OrthoDB" id="361778at2759"/>
<keyword evidence="1" id="KW-0175">Coiled coil</keyword>
<accession>A0A976M4S4</accession>
<feature type="compositionally biased region" description="Basic and acidic residues" evidence="2">
    <location>
        <begin position="8"/>
        <end position="25"/>
    </location>
</feature>
<sequence length="370" mass="42723">MNHKYRRRSESRGSSRRYSSDDRSVSRSSTPRRHRRSNSRSRRSYSKSSRYSSKDSRSRSRSYSHNGRYKDRKSRFSSPLDKNTNEKKLTKDPSPSSPKLQPKPRARNMAWTLPKMKDGSNKHGHNLVGQRRRTLRNFKPRKTFDSTANRNVLVDYKYESDEFKIQKENLAKVLKEKEELNKENHRLLAEYTQELNTLVGNLARLSKDSKEYQESTEKIKSLKKAMKDLIPEEKPVTRHKSKAFSKPTLEPNIKLDNRETRVFFSTLPECAKGKGNLAKWISENSKVLVPKEIAMLASQGDSYEAAVIQYKTHETAQKVLSSCKLHGISACWLPSTEPETSRSDDQFSADTFRTKDTTSEVDVDYGGLDD</sequence>
<gene>
    <name evidence="3" type="ORF">MACJ_000826</name>
</gene>